<dbReference type="GO" id="GO:0030151">
    <property type="term" value="F:molybdenum ion binding"/>
    <property type="evidence" value="ECO:0007669"/>
    <property type="project" value="InterPro"/>
</dbReference>
<keyword evidence="4" id="KW-0001">2Fe-2S</keyword>
<dbReference type="PANTHER" id="PTHR45444">
    <property type="entry name" value="XANTHINE DEHYDROGENASE"/>
    <property type="match status" value="1"/>
</dbReference>
<protein>
    <submittedName>
        <fullName evidence="12">Aldehyde oxidoreductase</fullName>
        <ecNumber evidence="12">1.2.99.7</ecNumber>
    </submittedName>
</protein>
<name>A0A6M4H960_9PROT</name>
<evidence type="ECO:0000259" key="11">
    <source>
        <dbReference type="SMART" id="SM01008"/>
    </source>
</evidence>
<dbReference type="SMART" id="SM01008">
    <property type="entry name" value="Ald_Xan_dh_C"/>
    <property type="match status" value="1"/>
</dbReference>
<dbReference type="InterPro" id="IPR036856">
    <property type="entry name" value="Ald_Oxase/Xan_DH_a/b_sf"/>
</dbReference>
<keyword evidence="8" id="KW-0411">Iron-sulfur</keyword>
<dbReference type="Pfam" id="PF01315">
    <property type="entry name" value="Ald_Xan_dh_C"/>
    <property type="match status" value="1"/>
</dbReference>
<dbReference type="FunFam" id="3.30.365.10:FF:000001">
    <property type="entry name" value="Xanthine dehydrogenase oxidase"/>
    <property type="match status" value="1"/>
</dbReference>
<dbReference type="KEGG" id="upl:DSM104440_02090"/>
<reference evidence="12 13" key="1">
    <citation type="submission" date="2020-04" db="EMBL/GenBank/DDBJ databases">
        <title>Usitatibacter rugosus gen. nov., sp. nov. and Usitatibacter palustris sp. nov., novel members of Usitatibacteraceae fam. nov. within the order Nitrosomonadales isolated from soil.</title>
        <authorList>
            <person name="Huber K.J."/>
            <person name="Neumann-Schaal M."/>
            <person name="Geppert A."/>
            <person name="Luckner M."/>
            <person name="Wanner G."/>
            <person name="Overmann J."/>
        </authorList>
    </citation>
    <scope>NUCLEOTIDE SEQUENCE [LARGE SCALE GENOMIC DNA]</scope>
    <source>
        <strain evidence="12 13">Swamp67</strain>
    </source>
</reference>
<organism evidence="12 13">
    <name type="scientific">Usitatibacter palustris</name>
    <dbReference type="NCBI Taxonomy" id="2732487"/>
    <lineage>
        <taxon>Bacteria</taxon>
        <taxon>Pseudomonadati</taxon>
        <taxon>Pseudomonadota</taxon>
        <taxon>Betaproteobacteria</taxon>
        <taxon>Nitrosomonadales</taxon>
        <taxon>Usitatibacteraceae</taxon>
        <taxon>Usitatibacter</taxon>
    </lineage>
</organism>
<dbReference type="InterPro" id="IPR008274">
    <property type="entry name" value="AldOxase/xan_DH_MoCoBD1"/>
</dbReference>
<dbReference type="PANTHER" id="PTHR45444:SF3">
    <property type="entry name" value="XANTHINE DEHYDROGENASE"/>
    <property type="match status" value="1"/>
</dbReference>
<dbReference type="InterPro" id="IPR037165">
    <property type="entry name" value="AldOxase/xan_DH_Mopterin-bd_sf"/>
</dbReference>
<dbReference type="InterPro" id="IPR014309">
    <property type="entry name" value="Xanthine_DH_Mopterin-bd_su"/>
</dbReference>
<comment type="cofactor">
    <cofactor evidence="10">
        <name>Mo-molybdopterin cytosine dinucleotide</name>
        <dbReference type="ChEBI" id="CHEBI:71308"/>
    </cofactor>
</comment>
<keyword evidence="13" id="KW-1185">Reference proteome</keyword>
<evidence type="ECO:0000256" key="6">
    <source>
        <dbReference type="ARBA" id="ARBA00023002"/>
    </source>
</evidence>
<sequence length="760" mass="81623">MSVGERLPHESAHLHVSGAAPYADDIPLPPNTLHGAFGLSTVAHGRIASMDLAAAAASAGVHAVLTANDIPGANNCAPVIHDDPILADGLVQYAGQTMFLVLADSHEAARKAARKGEVRYEKLPAIFDIREALAAGSFVAPTRTLIRGEPIEHLASAPQRLQGTMTLGGQDHFYLEGQVAFALPQEDGGMLVVSSTQHPSEVQHLVAHALGLKSHDVTVQCRRMGGGFGGKETQAALIACAAAVAAWRTKRPVKLRLDRDDDMVVTGKRHEFLADYDVGFDADGRIIALDVMMASRCGYSLDLSTAVNDRAVCHVDNAYYLEHVRIVSHRCKTNTVSNTAFRGFGGPQGMMVIESVIDEVARTLGRDPLDVRRVNFYGDGERNTTPYGMTIEDNVMPRIATELEASSAYRERREAVARHNRANTVTKRGLAFTPVKFGISFNATLFNQAGALVHVYTDGSVLVNHGGTEMGQGLYTKVLQVVAEAFGLPRDRVRPSTTDTSKVPNTSATAASAASDLNGKAAQAAALAIRTRMAEVAAKELGVEVGAIRFADGAVHGGTRSLDFAAVARRCHEQRVSLSSSGFYRTPKIHWDRDKFTGRPFFYFAYGAAVSEVEVDTRTGENRLVRVDILHDVGRSLNPAIDLGQIEGGFLQGMGWLTTEELCWNAEGHITTHAPSTYKIPTAREWPAEANVRLLDNSNVEDSIHRSKAVGEPPLMLGMSVFFALRDAVAACGSGRESPRLRAPATPEALLDALDSLGAA</sequence>
<keyword evidence="6 12" id="KW-0560">Oxidoreductase</keyword>
<comment type="cofactor">
    <cofactor evidence="1">
        <name>Mo-molybdopterin</name>
        <dbReference type="ChEBI" id="CHEBI:71302"/>
    </cofactor>
</comment>
<evidence type="ECO:0000256" key="3">
    <source>
        <dbReference type="ARBA" id="ARBA00006849"/>
    </source>
</evidence>
<dbReference type="NCBIfam" id="TIGR02965">
    <property type="entry name" value="xanthine_xdhB"/>
    <property type="match status" value="1"/>
</dbReference>
<evidence type="ECO:0000256" key="8">
    <source>
        <dbReference type="ARBA" id="ARBA00023014"/>
    </source>
</evidence>
<dbReference type="AlphaFoldDB" id="A0A6M4H960"/>
<evidence type="ECO:0000256" key="9">
    <source>
        <dbReference type="ARBA" id="ARBA00034078"/>
    </source>
</evidence>
<evidence type="ECO:0000256" key="10">
    <source>
        <dbReference type="ARBA" id="ARBA00053029"/>
    </source>
</evidence>
<comment type="cofactor">
    <cofactor evidence="9">
        <name>[2Fe-2S] cluster</name>
        <dbReference type="ChEBI" id="CHEBI:190135"/>
    </cofactor>
</comment>
<dbReference type="GO" id="GO:0005506">
    <property type="term" value="F:iron ion binding"/>
    <property type="evidence" value="ECO:0007669"/>
    <property type="project" value="InterPro"/>
</dbReference>
<evidence type="ECO:0000256" key="5">
    <source>
        <dbReference type="ARBA" id="ARBA00022723"/>
    </source>
</evidence>
<dbReference type="GO" id="GO:0051537">
    <property type="term" value="F:2 iron, 2 sulfur cluster binding"/>
    <property type="evidence" value="ECO:0007669"/>
    <property type="project" value="UniProtKB-KW"/>
</dbReference>
<comment type="cofactor">
    <cofactor evidence="2">
        <name>FAD</name>
        <dbReference type="ChEBI" id="CHEBI:57692"/>
    </cofactor>
</comment>
<dbReference type="EMBL" id="CP053073">
    <property type="protein sequence ID" value="QJR15273.1"/>
    <property type="molecule type" value="Genomic_DNA"/>
</dbReference>
<dbReference type="Gene3D" id="3.90.1170.50">
    <property type="entry name" value="Aldehyde oxidase/xanthine dehydrogenase, a/b hammerhead"/>
    <property type="match status" value="1"/>
</dbReference>
<proteinExistence type="inferred from homology"/>
<gene>
    <name evidence="12" type="primary">mop</name>
    <name evidence="12" type="ORF">DSM104440_02090</name>
</gene>
<dbReference type="FunFam" id="3.30.365.10:FF:000002">
    <property type="entry name" value="Xanthine dehydrogenase oxidase"/>
    <property type="match status" value="1"/>
</dbReference>
<dbReference type="Pfam" id="PF02738">
    <property type="entry name" value="MoCoBD_1"/>
    <property type="match status" value="1"/>
</dbReference>
<evidence type="ECO:0000256" key="7">
    <source>
        <dbReference type="ARBA" id="ARBA00023004"/>
    </source>
</evidence>
<dbReference type="Pfam" id="PF20256">
    <property type="entry name" value="MoCoBD_2"/>
    <property type="match status" value="1"/>
</dbReference>
<keyword evidence="7" id="KW-0408">Iron</keyword>
<feature type="domain" description="Aldehyde oxidase/xanthine dehydrogenase a/b hammerhead" evidence="11">
    <location>
        <begin position="17"/>
        <end position="124"/>
    </location>
</feature>
<dbReference type="RefSeq" id="WP_246211970.1">
    <property type="nucleotide sequence ID" value="NZ_CP053073.1"/>
</dbReference>
<evidence type="ECO:0000256" key="2">
    <source>
        <dbReference type="ARBA" id="ARBA00001974"/>
    </source>
</evidence>
<evidence type="ECO:0000313" key="12">
    <source>
        <dbReference type="EMBL" id="QJR15273.1"/>
    </source>
</evidence>
<dbReference type="Gene3D" id="3.30.365.10">
    <property type="entry name" value="Aldehyde oxidase/xanthine dehydrogenase, molybdopterin binding domain"/>
    <property type="match status" value="4"/>
</dbReference>
<evidence type="ECO:0000313" key="13">
    <source>
        <dbReference type="Proteomes" id="UP000503096"/>
    </source>
</evidence>
<dbReference type="InterPro" id="IPR000674">
    <property type="entry name" value="Ald_Oxase/Xan_DH_a/b"/>
</dbReference>
<dbReference type="InterPro" id="IPR016208">
    <property type="entry name" value="Ald_Oxase/xanthine_DH-like"/>
</dbReference>
<dbReference type="EC" id="1.2.99.7" evidence="12"/>
<dbReference type="InterPro" id="IPR046867">
    <property type="entry name" value="AldOxase/xan_DH_MoCoBD2"/>
</dbReference>
<dbReference type="InParanoid" id="A0A6M4H960"/>
<dbReference type="GO" id="GO:0033727">
    <property type="term" value="F:aldehyde dehydrogenase (FAD-independent) activity"/>
    <property type="evidence" value="ECO:0007669"/>
    <property type="project" value="UniProtKB-EC"/>
</dbReference>
<evidence type="ECO:0000256" key="4">
    <source>
        <dbReference type="ARBA" id="ARBA00022714"/>
    </source>
</evidence>
<accession>A0A6M4H960</accession>
<dbReference type="SUPFAM" id="SSF54665">
    <property type="entry name" value="CO dehydrogenase molybdoprotein N-domain-like"/>
    <property type="match status" value="1"/>
</dbReference>
<keyword evidence="5" id="KW-0479">Metal-binding</keyword>
<dbReference type="SUPFAM" id="SSF56003">
    <property type="entry name" value="Molybdenum cofactor-binding domain"/>
    <property type="match status" value="1"/>
</dbReference>
<dbReference type="Proteomes" id="UP000503096">
    <property type="component" value="Chromosome"/>
</dbReference>
<evidence type="ECO:0000256" key="1">
    <source>
        <dbReference type="ARBA" id="ARBA00001924"/>
    </source>
</evidence>
<comment type="similarity">
    <text evidence="3">Belongs to the xanthine dehydrogenase family.</text>
</comment>